<reference evidence="2" key="1">
    <citation type="submission" date="2024-03" db="EMBL/GenBank/DDBJ databases">
        <title>Deinococcus weizhi sp. nov., isolated from human skin.</title>
        <authorList>
            <person name="Wei Z."/>
            <person name="Tian F."/>
            <person name="Yang C."/>
            <person name="Xin L.T."/>
            <person name="Wen Z.J."/>
            <person name="Lan K.C."/>
            <person name="Yu L."/>
            <person name="Zhe W."/>
            <person name="Dan F.D."/>
            <person name="Jun W."/>
            <person name="Rui Z."/>
            <person name="Yong X.J."/>
            <person name="Ting Y."/>
            <person name="Wei X."/>
            <person name="Xu Z.G."/>
            <person name="Xin Z."/>
            <person name="Dong F.G."/>
            <person name="Ni X.M."/>
            <person name="Zheng M.G."/>
            <person name="Chun Y."/>
            <person name="Qian W.X."/>
        </authorList>
    </citation>
    <scope>NUCLEOTIDE SEQUENCE</scope>
    <source>
        <strain evidence="2">VB142</strain>
    </source>
</reference>
<feature type="region of interest" description="Disordered" evidence="1">
    <location>
        <begin position="90"/>
        <end position="112"/>
    </location>
</feature>
<sequence>MPRRWLSADPDRWRTRAVRMLLVYAALALTLLSARYATREVRPELLDARRQESELTQERDTRELRVQSLLSETQVQNWALRNGMIRFAEAPKTSRDLGGQTLPTPPQPPAERLKVKIQWN</sequence>
<evidence type="ECO:0008006" key="3">
    <source>
        <dbReference type="Google" id="ProtNLM"/>
    </source>
</evidence>
<dbReference type="RefSeq" id="WP_339095717.1">
    <property type="nucleotide sequence ID" value="NZ_CP149782.1"/>
</dbReference>
<evidence type="ECO:0000256" key="1">
    <source>
        <dbReference type="SAM" id="MobiDB-lite"/>
    </source>
</evidence>
<gene>
    <name evidence="2" type="ORF">WDJ50_14155</name>
</gene>
<evidence type="ECO:0000313" key="2">
    <source>
        <dbReference type="EMBL" id="WYF44513.1"/>
    </source>
</evidence>
<proteinExistence type="predicted"/>
<dbReference type="AlphaFoldDB" id="A0AAU6Q2F2"/>
<accession>A0AAU6Q2F2</accession>
<organism evidence="2">
    <name type="scientific">Deinococcus sp. VB142</name>
    <dbReference type="NCBI Taxonomy" id="3112952"/>
    <lineage>
        <taxon>Bacteria</taxon>
        <taxon>Thermotogati</taxon>
        <taxon>Deinococcota</taxon>
        <taxon>Deinococci</taxon>
        <taxon>Deinococcales</taxon>
        <taxon>Deinococcaceae</taxon>
        <taxon>Deinococcus</taxon>
    </lineage>
</organism>
<name>A0AAU6Q2F2_9DEIO</name>
<dbReference type="EMBL" id="CP149782">
    <property type="protein sequence ID" value="WYF44513.1"/>
    <property type="molecule type" value="Genomic_DNA"/>
</dbReference>
<protein>
    <recommendedName>
        <fullName evidence="3">Cell division protein FtsL</fullName>
    </recommendedName>
</protein>